<evidence type="ECO:0000313" key="2">
    <source>
        <dbReference type="EMBL" id="ADL19876.1"/>
    </source>
</evidence>
<dbReference type="RefSeq" id="WP_013267388.1">
    <property type="nucleotide sequence ID" value="NC_014374.1"/>
</dbReference>
<keyword evidence="3" id="KW-1185">Reference proteome</keyword>
<dbReference type="Proteomes" id="UP000000346">
    <property type="component" value="Chromosome"/>
</dbReference>
<dbReference type="AlphaFoldDB" id="D9PZ89"/>
<gene>
    <name evidence="2" type="ordered locus">ASAC_1471</name>
</gene>
<name>D9PZ89_ACIS3</name>
<sequence length="175" mass="18833">MGRLAKCEEPRLTPVIPQALHSITVLDLRRPRLPGLPVRENLAAIAMFAAAVLIALMLARLSPIIASRIGAPGIAITQQRVTLLSCGAVATQQGMLQVYAIAYNNGTSGVEVSSAYLYDSAGFEDASNTTQVYIPPKHYVPITMYVMALNQYEPYTVTVFTASGYQASCQFTYGG</sequence>
<dbReference type="KEGG" id="asc:ASAC_1471"/>
<dbReference type="EMBL" id="CP001742">
    <property type="protein sequence ID" value="ADL19876.1"/>
    <property type="molecule type" value="Genomic_DNA"/>
</dbReference>
<evidence type="ECO:0000256" key="1">
    <source>
        <dbReference type="SAM" id="Phobius"/>
    </source>
</evidence>
<organism evidence="2 3">
    <name type="scientific">Acidilobus saccharovorans (strain DSM 16705 / JCM 18335 / VKM B-2471 / 345-15)</name>
    <dbReference type="NCBI Taxonomy" id="666510"/>
    <lineage>
        <taxon>Archaea</taxon>
        <taxon>Thermoproteota</taxon>
        <taxon>Thermoprotei</taxon>
        <taxon>Acidilobales</taxon>
        <taxon>Acidilobaceae</taxon>
        <taxon>Acidilobus</taxon>
    </lineage>
</organism>
<accession>D9PZ89</accession>
<protein>
    <submittedName>
        <fullName evidence="2">Uncharacterized protein</fullName>
    </submittedName>
</protein>
<proteinExistence type="predicted"/>
<evidence type="ECO:0000313" key="3">
    <source>
        <dbReference type="Proteomes" id="UP000000346"/>
    </source>
</evidence>
<dbReference type="HOGENOM" id="CLU_1529135_0_0_2"/>
<dbReference type="eggNOG" id="arCOG03871">
    <property type="taxonomic scope" value="Archaea"/>
</dbReference>
<keyword evidence="1" id="KW-0472">Membrane</keyword>
<dbReference type="InParanoid" id="D9PZ89"/>
<keyword evidence="1" id="KW-0812">Transmembrane</keyword>
<feature type="transmembrane region" description="Helical" evidence="1">
    <location>
        <begin position="42"/>
        <end position="59"/>
    </location>
</feature>
<keyword evidence="1" id="KW-1133">Transmembrane helix</keyword>
<dbReference type="GeneID" id="9499730"/>
<reference evidence="2 3" key="1">
    <citation type="journal article" date="2010" name="Appl. Environ. Microbiol.">
        <title>The genome sequence of the crenarchaeon Acidilobus saccharovorans supports a new order, Acidilobales, and suggests an important ecological role in terrestrial acidic hot springs.</title>
        <authorList>
            <person name="Mardanov A.V."/>
            <person name="Svetlitchnyi V.A."/>
            <person name="Beletsky A.V."/>
            <person name="Prokofeva M.I."/>
            <person name="Bonch-Osmolovskaya E.A."/>
            <person name="Ravin N.V."/>
            <person name="Skryabin K.G."/>
        </authorList>
    </citation>
    <scope>NUCLEOTIDE SEQUENCE [LARGE SCALE GENOMIC DNA]</scope>
    <source>
        <strain evidence="3">DSM 16705 / JCM 18335 / VKM B-2471 / 345-15</strain>
    </source>
</reference>
<dbReference type="OrthoDB" id="377741at2157"/>